<dbReference type="GO" id="GO:0008757">
    <property type="term" value="F:S-adenosylmethionine-dependent methyltransferase activity"/>
    <property type="evidence" value="ECO:0007669"/>
    <property type="project" value="UniProtKB-UniRule"/>
</dbReference>
<dbReference type="EMBL" id="PDOD01000003">
    <property type="protein sequence ID" value="PYZ92766.1"/>
    <property type="molecule type" value="Genomic_DNA"/>
</dbReference>
<feature type="binding site" evidence="4">
    <location>
        <position position="74"/>
    </location>
    <ligand>
        <name>S-adenosyl-L-methionine</name>
        <dbReference type="ChEBI" id="CHEBI:59789"/>
    </ligand>
</feature>
<protein>
    <recommendedName>
        <fullName evidence="4">Uncharacterized methyltransferase CR194_14025</fullName>
        <ecNumber evidence="4">2.1.1.-</ecNumber>
    </recommendedName>
</protein>
<feature type="binding site" evidence="4">
    <location>
        <position position="96"/>
    </location>
    <ligand>
        <name>S-adenosyl-L-methionine</name>
        <dbReference type="ChEBI" id="CHEBI:59789"/>
    </ligand>
</feature>
<reference evidence="5 6" key="1">
    <citation type="submission" date="2017-10" db="EMBL/GenBank/DDBJ databases">
        <title>Bacillus sp. nov., a halophilic bacterium isolated from a Keqin Lake.</title>
        <authorList>
            <person name="Wang H."/>
        </authorList>
    </citation>
    <scope>NUCLEOTIDE SEQUENCE [LARGE SCALE GENOMIC DNA]</scope>
    <source>
        <strain evidence="5 6">KQ-12</strain>
    </source>
</reference>
<dbReference type="GO" id="GO:0032259">
    <property type="term" value="P:methylation"/>
    <property type="evidence" value="ECO:0007669"/>
    <property type="project" value="UniProtKB-KW"/>
</dbReference>
<evidence type="ECO:0000256" key="1">
    <source>
        <dbReference type="ARBA" id="ARBA00022603"/>
    </source>
</evidence>
<dbReference type="Gene3D" id="3.40.50.150">
    <property type="entry name" value="Vaccinia Virus protein VP39"/>
    <property type="match status" value="1"/>
</dbReference>
<sequence length="212" mass="24524">MGTEFIDLFDQWADSYDATVEGQNDEYREVFRNYSDILKSVADKVSGKVIEFGSGTGNLTALLLARTTDVTGVEPSREMRRQAAKKWPEAKIVAGDFFQFPDDRESIDAFVSSYAFHHLTDDEKRKAVQLYASLLEKDGKVVFADTMFVDEHHHQQMIRKAEENHYVHLAEDLQTEYYTTIPKLKRMFENEGFEVNFSSLNQYVWILEAIKL</sequence>
<dbReference type="CDD" id="cd02440">
    <property type="entry name" value="AdoMet_MTases"/>
    <property type="match status" value="1"/>
</dbReference>
<dbReference type="InterPro" id="IPR029063">
    <property type="entry name" value="SAM-dependent_MTases_sf"/>
</dbReference>
<dbReference type="HAMAP" id="MF_02100">
    <property type="entry name" value="Methyltr_YrrT"/>
    <property type="match status" value="1"/>
</dbReference>
<dbReference type="InterPro" id="IPR023553">
    <property type="entry name" value="Uncharacterised_MeTfrase_YrrT"/>
</dbReference>
<dbReference type="RefSeq" id="WP_110610314.1">
    <property type="nucleotide sequence ID" value="NZ_PDOD01000003.1"/>
</dbReference>
<dbReference type="PANTHER" id="PTHR43861">
    <property type="entry name" value="TRANS-ACONITATE 2-METHYLTRANSFERASE-RELATED"/>
    <property type="match status" value="1"/>
</dbReference>
<dbReference type="AlphaFoldDB" id="A0A323TDN0"/>
<organism evidence="5 6">
    <name type="scientific">Salipaludibacillus keqinensis</name>
    <dbReference type="NCBI Taxonomy" id="2045207"/>
    <lineage>
        <taxon>Bacteria</taxon>
        <taxon>Bacillati</taxon>
        <taxon>Bacillota</taxon>
        <taxon>Bacilli</taxon>
        <taxon>Bacillales</taxon>
        <taxon>Bacillaceae</taxon>
    </lineage>
</organism>
<keyword evidence="2 4" id="KW-0808">Transferase</keyword>
<evidence type="ECO:0000313" key="5">
    <source>
        <dbReference type="EMBL" id="PYZ92766.1"/>
    </source>
</evidence>
<dbReference type="Proteomes" id="UP000248214">
    <property type="component" value="Unassembled WGS sequence"/>
</dbReference>
<evidence type="ECO:0000313" key="6">
    <source>
        <dbReference type="Proteomes" id="UP000248214"/>
    </source>
</evidence>
<dbReference type="SUPFAM" id="SSF53335">
    <property type="entry name" value="S-adenosyl-L-methionine-dependent methyltransferases"/>
    <property type="match status" value="1"/>
</dbReference>
<comment type="function">
    <text evidence="4">Could be a S-adenosyl-L-methionine-dependent methyltransferase.</text>
</comment>
<comment type="caution">
    <text evidence="5">The sequence shown here is derived from an EMBL/GenBank/DDBJ whole genome shotgun (WGS) entry which is preliminary data.</text>
</comment>
<evidence type="ECO:0000256" key="4">
    <source>
        <dbReference type="HAMAP-Rule" id="MF_02100"/>
    </source>
</evidence>
<name>A0A323TDN0_9BACI</name>
<dbReference type="OrthoDB" id="465705at2"/>
<gene>
    <name evidence="5" type="ORF">CR194_14025</name>
</gene>
<comment type="similarity">
    <text evidence="4">Belongs to the methyltransferase superfamily. YrrT family.</text>
</comment>
<dbReference type="EC" id="2.1.1.-" evidence="4"/>
<keyword evidence="1 4" id="KW-0489">Methyltransferase</keyword>
<proteinExistence type="inferred from homology"/>
<evidence type="ECO:0000256" key="3">
    <source>
        <dbReference type="ARBA" id="ARBA00022691"/>
    </source>
</evidence>
<keyword evidence="3 4" id="KW-0949">S-adenosyl-L-methionine</keyword>
<evidence type="ECO:0000256" key="2">
    <source>
        <dbReference type="ARBA" id="ARBA00022679"/>
    </source>
</evidence>
<dbReference type="Pfam" id="PF13489">
    <property type="entry name" value="Methyltransf_23"/>
    <property type="match status" value="1"/>
</dbReference>
<keyword evidence="6" id="KW-1185">Reference proteome</keyword>
<dbReference type="PANTHER" id="PTHR43861:SF1">
    <property type="entry name" value="TRANS-ACONITATE 2-METHYLTRANSFERASE"/>
    <property type="match status" value="1"/>
</dbReference>
<accession>A0A323TDN0</accession>
<feature type="binding site" evidence="4">
    <location>
        <position position="53"/>
    </location>
    <ligand>
        <name>S-adenosyl-L-methionine</name>
        <dbReference type="ChEBI" id="CHEBI:59789"/>
    </ligand>
</feature>